<evidence type="ECO:0000256" key="2">
    <source>
        <dbReference type="RuleBase" id="RU003616"/>
    </source>
</evidence>
<sequence length="186" mass="19876">MSAVIVPEATVTGYLAPVMQIVGAARSARTSRAATARRFAAGRVIELPSRPAWSPAVNVFDTGDSYVVVAELAGVGPDSLRIELDAGGDLLTLRGTRADAAFSDGDEIGEHGDQDCAPTDQELQEIASGQFERAIEFDEPVEPGRARAVCRYGLLQLMVPKRRGRRPLRRAPIEPAVRGQLHAVAC</sequence>
<comment type="similarity">
    <text evidence="1 2">Belongs to the small heat shock protein (HSP20) family.</text>
</comment>
<proteinExistence type="inferred from homology"/>
<feature type="domain" description="SHSP" evidence="3">
    <location>
        <begin position="48"/>
        <end position="176"/>
    </location>
</feature>
<dbReference type="PROSITE" id="PS01031">
    <property type="entry name" value="SHSP"/>
    <property type="match status" value="1"/>
</dbReference>
<name>A0A6J4H7Q6_9BACT</name>
<organism evidence="4">
    <name type="scientific">uncultured Armatimonadetes bacterium</name>
    <dbReference type="NCBI Taxonomy" id="157466"/>
    <lineage>
        <taxon>Bacteria</taxon>
        <taxon>Bacillati</taxon>
        <taxon>Armatimonadota</taxon>
        <taxon>environmental samples</taxon>
    </lineage>
</organism>
<evidence type="ECO:0000256" key="1">
    <source>
        <dbReference type="PROSITE-ProRule" id="PRU00285"/>
    </source>
</evidence>
<reference evidence="4" key="1">
    <citation type="submission" date="2020-02" db="EMBL/GenBank/DDBJ databases">
        <authorList>
            <person name="Meier V. D."/>
        </authorList>
    </citation>
    <scope>NUCLEOTIDE SEQUENCE</scope>
    <source>
        <strain evidence="4">AVDCRST_MAG63</strain>
    </source>
</reference>
<dbReference type="CDD" id="cd06464">
    <property type="entry name" value="ACD_sHsps-like"/>
    <property type="match status" value="1"/>
</dbReference>
<dbReference type="Pfam" id="PF00011">
    <property type="entry name" value="HSP20"/>
    <property type="match status" value="1"/>
</dbReference>
<gene>
    <name evidence="4" type="ORF">AVDCRST_MAG63-213</name>
</gene>
<evidence type="ECO:0000259" key="3">
    <source>
        <dbReference type="PROSITE" id="PS01031"/>
    </source>
</evidence>
<evidence type="ECO:0000313" key="4">
    <source>
        <dbReference type="EMBL" id="CAA9215964.1"/>
    </source>
</evidence>
<dbReference type="AlphaFoldDB" id="A0A6J4H7Q6"/>
<protein>
    <recommendedName>
        <fullName evidence="3">SHSP domain-containing protein</fullName>
    </recommendedName>
</protein>
<dbReference type="Gene3D" id="2.60.40.790">
    <property type="match status" value="1"/>
</dbReference>
<dbReference type="EMBL" id="CADCTO010000028">
    <property type="protein sequence ID" value="CAA9215964.1"/>
    <property type="molecule type" value="Genomic_DNA"/>
</dbReference>
<accession>A0A6J4H7Q6</accession>
<dbReference type="SUPFAM" id="SSF49764">
    <property type="entry name" value="HSP20-like chaperones"/>
    <property type="match status" value="1"/>
</dbReference>
<dbReference type="InterPro" id="IPR002068">
    <property type="entry name" value="A-crystallin/Hsp20_dom"/>
</dbReference>
<dbReference type="InterPro" id="IPR008978">
    <property type="entry name" value="HSP20-like_chaperone"/>
</dbReference>